<evidence type="ECO:0000313" key="2">
    <source>
        <dbReference type="EMBL" id="CAA7408559.1"/>
    </source>
</evidence>
<evidence type="ECO:0000313" key="3">
    <source>
        <dbReference type="Proteomes" id="UP000663760"/>
    </source>
</evidence>
<dbReference type="CDD" id="cd00882">
    <property type="entry name" value="Ras_like_GTPase"/>
    <property type="match status" value="1"/>
</dbReference>
<sequence length="301" mass="32436">MASSSHLIALFVKLAAASVTGAMALLAFRRHLRDEALSALRRDIRISLLRMRADVPEGGTGCRAAPAAVVLGFPSHGKSSFVNTAWRALAGEEGPFLARAETGPSSPVISARRVFRVAVVDPDAGWLSTIREGEREADDNGAAALDLVDSPGLPEAEKLTRADVEAALSLASPSPECILLVLRCSGPQRTNLRRLQDIAAVIRERGLHLVVVLTHRNSLRSAKQSEELRREVALRAKTDSVYLIENYTATAFKDSFSTHCNALAVIRQCVEFAAMHRQHRASAAQKSSPPSTLGAQKSVFE</sequence>
<accession>A0A7I8LEW3</accession>
<dbReference type="SUPFAM" id="SSF52540">
    <property type="entry name" value="P-loop containing nucleoside triphosphate hydrolases"/>
    <property type="match status" value="1"/>
</dbReference>
<keyword evidence="3" id="KW-1185">Reference proteome</keyword>
<dbReference type="Gene3D" id="3.40.50.300">
    <property type="entry name" value="P-loop containing nucleotide triphosphate hydrolases"/>
    <property type="match status" value="1"/>
</dbReference>
<evidence type="ECO:0000256" key="1">
    <source>
        <dbReference type="SAM" id="MobiDB-lite"/>
    </source>
</evidence>
<dbReference type="OrthoDB" id="1876408at2759"/>
<dbReference type="EMBL" id="LR746278">
    <property type="protein sequence ID" value="CAA7408559.1"/>
    <property type="molecule type" value="Genomic_DNA"/>
</dbReference>
<feature type="region of interest" description="Disordered" evidence="1">
    <location>
        <begin position="280"/>
        <end position="301"/>
    </location>
</feature>
<gene>
    <name evidence="2" type="ORF">SI8410_15019237</name>
</gene>
<name>A0A7I8LEW3_SPIIN</name>
<dbReference type="AlphaFoldDB" id="A0A7I8LEW3"/>
<dbReference type="InterPro" id="IPR027417">
    <property type="entry name" value="P-loop_NTPase"/>
</dbReference>
<organism evidence="2 3">
    <name type="scientific">Spirodela intermedia</name>
    <name type="common">Intermediate duckweed</name>
    <dbReference type="NCBI Taxonomy" id="51605"/>
    <lineage>
        <taxon>Eukaryota</taxon>
        <taxon>Viridiplantae</taxon>
        <taxon>Streptophyta</taxon>
        <taxon>Embryophyta</taxon>
        <taxon>Tracheophyta</taxon>
        <taxon>Spermatophyta</taxon>
        <taxon>Magnoliopsida</taxon>
        <taxon>Liliopsida</taxon>
        <taxon>Araceae</taxon>
        <taxon>Lemnoideae</taxon>
        <taxon>Spirodela</taxon>
    </lineage>
</organism>
<reference evidence="2" key="1">
    <citation type="submission" date="2020-02" db="EMBL/GenBank/DDBJ databases">
        <authorList>
            <person name="Scholz U."/>
            <person name="Mascher M."/>
            <person name="Fiebig A."/>
        </authorList>
    </citation>
    <scope>NUCLEOTIDE SEQUENCE</scope>
</reference>
<protein>
    <submittedName>
        <fullName evidence="2">Uncharacterized protein</fullName>
    </submittedName>
</protein>
<feature type="compositionally biased region" description="Polar residues" evidence="1">
    <location>
        <begin position="284"/>
        <end position="295"/>
    </location>
</feature>
<dbReference type="Proteomes" id="UP000663760">
    <property type="component" value="Chromosome 15"/>
</dbReference>
<proteinExistence type="predicted"/>